<sequence length="111" mass="12358">MSNFNARIAIMARLLSILEPSGKCISHQFDFGHQQPVNFAAIPVQERILVVSDDVSGKGRVQPMKALGVRFAFTICKINEESIAFSVLDFAMPPNRHSKFRIKILSNAIQS</sequence>
<reference evidence="2" key="1">
    <citation type="submission" date="2019-02" db="EMBL/GenBank/DDBJ databases">
        <title>Deep-cultivation of Planctomycetes and their phenomic and genomic characterization uncovers novel biology.</title>
        <authorList>
            <person name="Wiegand S."/>
            <person name="Jogler M."/>
            <person name="Boedeker C."/>
            <person name="Pinto D."/>
            <person name="Vollmers J."/>
            <person name="Rivas-Marin E."/>
            <person name="Kohn T."/>
            <person name="Peeters S.H."/>
            <person name="Heuer A."/>
            <person name="Rast P."/>
            <person name="Oberbeckmann S."/>
            <person name="Bunk B."/>
            <person name="Jeske O."/>
            <person name="Meyerdierks A."/>
            <person name="Storesund J.E."/>
            <person name="Kallscheuer N."/>
            <person name="Luecker S."/>
            <person name="Lage O.M."/>
            <person name="Pohl T."/>
            <person name="Merkel B.J."/>
            <person name="Hornburger P."/>
            <person name="Mueller R.-W."/>
            <person name="Bruemmer F."/>
            <person name="Labrenz M."/>
            <person name="Spormann A.M."/>
            <person name="Op den Camp H."/>
            <person name="Overmann J."/>
            <person name="Amann R."/>
            <person name="Jetten M.S.M."/>
            <person name="Mascher T."/>
            <person name="Medema M.H."/>
            <person name="Devos D.P."/>
            <person name="Kaster A.-K."/>
            <person name="Ovreas L."/>
            <person name="Rohde M."/>
            <person name="Galperin M.Y."/>
            <person name="Jogler C."/>
        </authorList>
    </citation>
    <scope>NUCLEOTIDE SEQUENCE [LARGE SCALE GENOMIC DNA]</scope>
    <source>
        <strain evidence="2">Pan97</strain>
    </source>
</reference>
<keyword evidence="2" id="KW-1185">Reference proteome</keyword>
<proteinExistence type="predicted"/>
<evidence type="ECO:0000313" key="2">
    <source>
        <dbReference type="Proteomes" id="UP000318626"/>
    </source>
</evidence>
<dbReference type="Proteomes" id="UP000318626">
    <property type="component" value="Chromosome"/>
</dbReference>
<dbReference type="EMBL" id="CP036289">
    <property type="protein sequence ID" value="QDU73104.1"/>
    <property type="molecule type" value="Genomic_DNA"/>
</dbReference>
<name>A0A518C1N9_9BACT</name>
<dbReference type="AlphaFoldDB" id="A0A518C1N9"/>
<gene>
    <name evidence="1" type="ORF">Pan97_00710</name>
</gene>
<dbReference type="KEGG" id="bvo:Pan97_00710"/>
<evidence type="ECO:0000313" key="1">
    <source>
        <dbReference type="EMBL" id="QDU73104.1"/>
    </source>
</evidence>
<accession>A0A518C1N9</accession>
<organism evidence="1 2">
    <name type="scientific">Bremerella volcania</name>
    <dbReference type="NCBI Taxonomy" id="2527984"/>
    <lineage>
        <taxon>Bacteria</taxon>
        <taxon>Pseudomonadati</taxon>
        <taxon>Planctomycetota</taxon>
        <taxon>Planctomycetia</taxon>
        <taxon>Pirellulales</taxon>
        <taxon>Pirellulaceae</taxon>
        <taxon>Bremerella</taxon>
    </lineage>
</organism>
<protein>
    <submittedName>
        <fullName evidence="1">Uncharacterized protein</fullName>
    </submittedName>
</protein>